<dbReference type="Pfam" id="PF00004">
    <property type="entry name" value="AAA"/>
    <property type="match status" value="1"/>
</dbReference>
<sequence>MANYLNSDIYDLELTALMRYSDLRKLLVATTNESILVIEDIDCTINLQANLLNRAIYVSSDDLHKTESTVIDVYNGQTFKWIWLCRQIESKYFYNPKDMDSAKKSVIRSFELTFHKKNKDLVLNSYLPYIAVLQKHKNKTIKIHTLGYERMYNLQSFRLKSSHNLHDMWKPANFDHAATFETIAMESDQKDMILNEGFGEGHDKERVLQESREGMENRLTAVMRNSDLRKLLVTTTNKSILVIEDIDCTIDLKANLVNRPMYVHSNDFHQSKSTITLSSLLNFIDGPWLSCGDERIIIFTTNHIEKLDPALLRPGRMDVHIHMAYCTPCGFKLLAANYLEIKDHKFFNEIEELIDIANVTPAEVAEQLLKEHEVEDSFKGSMPSSSAESKITLAKTVLSRVGSVAATVMLVHTIIHNYIPKELHAYLFFGLKNMFTKFSNQLTMVIDEFDGLVNNKIYEAAATYLANKLSPQIHRLKISKTEKEKNFNIAMERNEEVIDVYNGQSFNWIWLCRQVESKHFYNPRDMDSA</sequence>
<dbReference type="GO" id="GO:0016887">
    <property type="term" value="F:ATP hydrolysis activity"/>
    <property type="evidence" value="ECO:0007669"/>
    <property type="project" value="InterPro"/>
</dbReference>
<dbReference type="AlphaFoldDB" id="A0A9J5ZPZ3"/>
<name>A0A9J5ZPZ3_SOLCO</name>
<dbReference type="GO" id="GO:0005524">
    <property type="term" value="F:ATP binding"/>
    <property type="evidence" value="ECO:0007669"/>
    <property type="project" value="UniProtKB-KW"/>
</dbReference>
<feature type="domain" description="AAA-type ATPase N-terminal" evidence="6">
    <location>
        <begin position="419"/>
        <end position="511"/>
    </location>
</feature>
<comment type="cofactor">
    <cofactor evidence="1">
        <name>Mg(2+)</name>
        <dbReference type="ChEBI" id="CHEBI:18420"/>
    </cofactor>
</comment>
<dbReference type="InterPro" id="IPR058017">
    <property type="entry name" value="At3g28540-like_C"/>
</dbReference>
<dbReference type="Gene3D" id="6.10.280.40">
    <property type="match status" value="1"/>
</dbReference>
<dbReference type="Gene3D" id="3.40.50.300">
    <property type="entry name" value="P-loop containing nucleotide triphosphate hydrolases"/>
    <property type="match status" value="1"/>
</dbReference>
<gene>
    <name evidence="8" type="ORF">H5410_014072</name>
</gene>
<evidence type="ECO:0000313" key="8">
    <source>
        <dbReference type="EMBL" id="KAG5614248.1"/>
    </source>
</evidence>
<evidence type="ECO:0000256" key="4">
    <source>
        <dbReference type="RuleBase" id="RU003651"/>
    </source>
</evidence>
<dbReference type="Pfam" id="PF14363">
    <property type="entry name" value="AAA_assoc"/>
    <property type="match status" value="1"/>
</dbReference>
<feature type="domain" description="AAA+ ATPase At3g28540-like C-terminal" evidence="7">
    <location>
        <begin position="326"/>
        <end position="376"/>
    </location>
</feature>
<protein>
    <recommendedName>
        <fullName evidence="10">ATPase AAA-type core domain-containing protein</fullName>
    </recommendedName>
</protein>
<dbReference type="PROSITE" id="PS00674">
    <property type="entry name" value="AAA"/>
    <property type="match status" value="1"/>
</dbReference>
<dbReference type="InterPro" id="IPR027417">
    <property type="entry name" value="P-loop_NTPase"/>
</dbReference>
<reference evidence="8 9" key="1">
    <citation type="submission" date="2020-09" db="EMBL/GenBank/DDBJ databases">
        <title>De no assembly of potato wild relative species, Solanum commersonii.</title>
        <authorList>
            <person name="Cho K."/>
        </authorList>
    </citation>
    <scope>NUCLEOTIDE SEQUENCE [LARGE SCALE GENOMIC DNA]</scope>
    <source>
        <strain evidence="8">LZ3.2</strain>
        <tissue evidence="8">Leaf</tissue>
    </source>
</reference>
<comment type="caution">
    <text evidence="8">The sequence shown here is derived from an EMBL/GenBank/DDBJ whole genome shotgun (WGS) entry which is preliminary data.</text>
</comment>
<evidence type="ECO:0008006" key="10">
    <source>
        <dbReference type="Google" id="ProtNLM"/>
    </source>
</evidence>
<keyword evidence="9" id="KW-1185">Reference proteome</keyword>
<dbReference type="InterPro" id="IPR050747">
    <property type="entry name" value="Mitochondrial_chaperone_BCS1"/>
</dbReference>
<dbReference type="Pfam" id="PF25568">
    <property type="entry name" value="AAA_lid_At3g28540"/>
    <property type="match status" value="1"/>
</dbReference>
<evidence type="ECO:0000259" key="5">
    <source>
        <dbReference type="Pfam" id="PF00004"/>
    </source>
</evidence>
<keyword evidence="2" id="KW-0378">Hydrolase</keyword>
<dbReference type="OrthoDB" id="10251412at2759"/>
<dbReference type="InterPro" id="IPR003959">
    <property type="entry name" value="ATPase_AAA_core"/>
</dbReference>
<keyword evidence="4" id="KW-0067">ATP-binding</keyword>
<keyword evidence="3" id="KW-0460">Magnesium</keyword>
<evidence type="ECO:0000313" key="9">
    <source>
        <dbReference type="Proteomes" id="UP000824120"/>
    </source>
</evidence>
<comment type="similarity">
    <text evidence="4">Belongs to the AAA ATPase family.</text>
</comment>
<dbReference type="InterPro" id="IPR025753">
    <property type="entry name" value="AAA_N_dom"/>
</dbReference>
<dbReference type="SUPFAM" id="SSF52540">
    <property type="entry name" value="P-loop containing nucleoside triphosphate hydrolases"/>
    <property type="match status" value="1"/>
</dbReference>
<dbReference type="InterPro" id="IPR003960">
    <property type="entry name" value="ATPase_AAA_CS"/>
</dbReference>
<evidence type="ECO:0000256" key="3">
    <source>
        <dbReference type="ARBA" id="ARBA00022842"/>
    </source>
</evidence>
<feature type="domain" description="ATPase AAA-type core" evidence="5">
    <location>
        <begin position="225"/>
        <end position="323"/>
    </location>
</feature>
<evidence type="ECO:0000256" key="1">
    <source>
        <dbReference type="ARBA" id="ARBA00001946"/>
    </source>
</evidence>
<evidence type="ECO:0000256" key="2">
    <source>
        <dbReference type="ARBA" id="ARBA00022801"/>
    </source>
</evidence>
<proteinExistence type="inferred from homology"/>
<accession>A0A9J5ZPZ3</accession>
<dbReference type="PANTHER" id="PTHR23070">
    <property type="entry name" value="BCS1 AAA-TYPE ATPASE"/>
    <property type="match status" value="1"/>
</dbReference>
<evidence type="ECO:0000259" key="6">
    <source>
        <dbReference type="Pfam" id="PF14363"/>
    </source>
</evidence>
<dbReference type="Proteomes" id="UP000824120">
    <property type="component" value="Chromosome 3"/>
</dbReference>
<evidence type="ECO:0000259" key="7">
    <source>
        <dbReference type="Pfam" id="PF25568"/>
    </source>
</evidence>
<dbReference type="EMBL" id="JACXVP010000003">
    <property type="protein sequence ID" value="KAG5614248.1"/>
    <property type="molecule type" value="Genomic_DNA"/>
</dbReference>
<organism evidence="8 9">
    <name type="scientific">Solanum commersonii</name>
    <name type="common">Commerson's wild potato</name>
    <name type="synonym">Commerson's nightshade</name>
    <dbReference type="NCBI Taxonomy" id="4109"/>
    <lineage>
        <taxon>Eukaryota</taxon>
        <taxon>Viridiplantae</taxon>
        <taxon>Streptophyta</taxon>
        <taxon>Embryophyta</taxon>
        <taxon>Tracheophyta</taxon>
        <taxon>Spermatophyta</taxon>
        <taxon>Magnoliopsida</taxon>
        <taxon>eudicotyledons</taxon>
        <taxon>Gunneridae</taxon>
        <taxon>Pentapetalae</taxon>
        <taxon>asterids</taxon>
        <taxon>lamiids</taxon>
        <taxon>Solanales</taxon>
        <taxon>Solanaceae</taxon>
        <taxon>Solanoideae</taxon>
        <taxon>Solaneae</taxon>
        <taxon>Solanum</taxon>
    </lineage>
</organism>
<keyword evidence="4" id="KW-0547">Nucleotide-binding</keyword>